<dbReference type="Pfam" id="PF02568">
    <property type="entry name" value="ThiI"/>
    <property type="match status" value="1"/>
</dbReference>
<proteinExistence type="predicted"/>
<sequence>MSTAASSTMSTVSTPRKAVALISGGLDSLLAARVVLDQGVHVEGINFYTGFCVEGHTHAIRREHQHKPKRNNALWAAGQLGIKLHIIEVIEEYKDIVINPRHGYGANLNPCLDCKIFMLRKAREWMEANGFDFIITGEVLGQRPMSQRRDTLPVVARDSGACDRLLRPLCARLLPPTLPEREGWVNRERLHDFNGRSRKPQIALAEQYGFHDYAQPAGGCCFLTHEQYSHKLADFWRARGEKRYELDDIMLLKVGRHLRPRPHFKLIVGRDEGENNFLSGYRGRFVHLAATSHAGPLVLLDGRADDDDLDLAARLTARFGQGRTAERVAVVVTDTQGSEHTLEVAPLPADEIPETWYL</sequence>
<feature type="domain" description="Thil AANH" evidence="3">
    <location>
        <begin position="16"/>
        <end position="169"/>
    </location>
</feature>
<comment type="caution">
    <text evidence="5">The sequence shown here is derived from an EMBL/GenBank/DDBJ whole genome shotgun (WGS) entry which is preliminary data.</text>
</comment>
<keyword evidence="2" id="KW-0067">ATP-binding</keyword>
<dbReference type="InterPro" id="IPR020536">
    <property type="entry name" value="ThiI_AANH"/>
</dbReference>
<dbReference type="AlphaFoldDB" id="A0A1F6TM31"/>
<dbReference type="PANTHER" id="PTHR11933">
    <property type="entry name" value="TRNA 5-METHYLAMINOMETHYL-2-THIOURIDYLATE -METHYLTRANSFERASE"/>
    <property type="match status" value="1"/>
</dbReference>
<dbReference type="GO" id="GO:0005524">
    <property type="term" value="F:ATP binding"/>
    <property type="evidence" value="ECO:0007669"/>
    <property type="project" value="UniProtKB-KW"/>
</dbReference>
<name>A0A1F6TM31_9PROT</name>
<reference evidence="5 6" key="1">
    <citation type="journal article" date="2016" name="Nat. Commun.">
        <title>Thousands of microbial genomes shed light on interconnected biogeochemical processes in an aquifer system.</title>
        <authorList>
            <person name="Anantharaman K."/>
            <person name="Brown C.T."/>
            <person name="Hug L.A."/>
            <person name="Sharon I."/>
            <person name="Castelle C.J."/>
            <person name="Probst A.J."/>
            <person name="Thomas B.C."/>
            <person name="Singh A."/>
            <person name="Wilkins M.J."/>
            <person name="Karaoz U."/>
            <person name="Brodie E.L."/>
            <person name="Williams K.H."/>
            <person name="Hubbard S.S."/>
            <person name="Banfield J.F."/>
        </authorList>
    </citation>
    <scope>NUCLEOTIDE SEQUENCE [LARGE SCALE GENOMIC DNA]</scope>
</reference>
<keyword evidence="1" id="KW-0547">Nucleotide-binding</keyword>
<accession>A0A1F6TM31</accession>
<organism evidence="5 6">
    <name type="scientific">Candidatus Muproteobacteria bacterium RIFCSPHIGHO2_01_FULL_65_16</name>
    <dbReference type="NCBI Taxonomy" id="1817764"/>
    <lineage>
        <taxon>Bacteria</taxon>
        <taxon>Pseudomonadati</taxon>
        <taxon>Pseudomonadota</taxon>
        <taxon>Candidatus Muproteobacteria</taxon>
    </lineage>
</organism>
<dbReference type="GO" id="GO:0032259">
    <property type="term" value="P:methylation"/>
    <property type="evidence" value="ECO:0007669"/>
    <property type="project" value="UniProtKB-KW"/>
</dbReference>
<dbReference type="Proteomes" id="UP000179360">
    <property type="component" value="Unassembled WGS sequence"/>
</dbReference>
<evidence type="ECO:0000256" key="1">
    <source>
        <dbReference type="ARBA" id="ARBA00022741"/>
    </source>
</evidence>
<dbReference type="InterPro" id="IPR014729">
    <property type="entry name" value="Rossmann-like_a/b/a_fold"/>
</dbReference>
<dbReference type="PANTHER" id="PTHR11933:SF6">
    <property type="entry name" value="THIL AANH DOMAIN-CONTAINING PROTEIN"/>
    <property type="match status" value="1"/>
</dbReference>
<feature type="domain" description="NFACT protein RNA binding" evidence="4">
    <location>
        <begin position="255"/>
        <end position="357"/>
    </location>
</feature>
<keyword evidence="5" id="KW-0489">Methyltransferase</keyword>
<dbReference type="GO" id="GO:0004810">
    <property type="term" value="F:CCA tRNA nucleotidyltransferase activity"/>
    <property type="evidence" value="ECO:0007669"/>
    <property type="project" value="InterPro"/>
</dbReference>
<gene>
    <name evidence="5" type="ORF">A2637_06115</name>
</gene>
<dbReference type="InterPro" id="IPR059101">
    <property type="entry name" value="NFACT-R_2"/>
</dbReference>
<dbReference type="EMBL" id="MFSY01000055">
    <property type="protein sequence ID" value="OGI46126.1"/>
    <property type="molecule type" value="Genomic_DNA"/>
</dbReference>
<evidence type="ECO:0000313" key="5">
    <source>
        <dbReference type="EMBL" id="OGI46126.1"/>
    </source>
</evidence>
<dbReference type="SUPFAM" id="SSF52402">
    <property type="entry name" value="Adenine nucleotide alpha hydrolases-like"/>
    <property type="match status" value="1"/>
</dbReference>
<evidence type="ECO:0000259" key="3">
    <source>
        <dbReference type="Pfam" id="PF02568"/>
    </source>
</evidence>
<evidence type="ECO:0000259" key="4">
    <source>
        <dbReference type="Pfam" id="PF18297"/>
    </source>
</evidence>
<dbReference type="Gene3D" id="3.40.50.620">
    <property type="entry name" value="HUPs"/>
    <property type="match status" value="1"/>
</dbReference>
<protein>
    <submittedName>
        <fullName evidence="5">tRNA (5-methylaminomethyl-2-thiouridylate)-methyltransferase</fullName>
    </submittedName>
</protein>
<dbReference type="Pfam" id="PF18297">
    <property type="entry name" value="NFACT-R_2"/>
    <property type="match status" value="1"/>
</dbReference>
<dbReference type="GO" id="GO:0008168">
    <property type="term" value="F:methyltransferase activity"/>
    <property type="evidence" value="ECO:0007669"/>
    <property type="project" value="UniProtKB-KW"/>
</dbReference>
<keyword evidence="5" id="KW-0808">Transferase</keyword>
<evidence type="ECO:0000256" key="2">
    <source>
        <dbReference type="ARBA" id="ARBA00022840"/>
    </source>
</evidence>
<dbReference type="STRING" id="1817764.A2637_06115"/>
<evidence type="ECO:0000313" key="6">
    <source>
        <dbReference type="Proteomes" id="UP000179360"/>
    </source>
</evidence>